<dbReference type="EMBL" id="CP003274">
    <property type="protein sequence ID" value="AFL78215.1"/>
    <property type="molecule type" value="Genomic_DNA"/>
</dbReference>
<dbReference type="RefSeq" id="WP_014775614.1">
    <property type="nucleotide sequence ID" value="NC_018011.1"/>
</dbReference>
<dbReference type="InterPro" id="IPR046167">
    <property type="entry name" value="DUF6169"/>
</dbReference>
<dbReference type="Proteomes" id="UP000006052">
    <property type="component" value="Chromosome"/>
</dbReference>
<proteinExistence type="predicted"/>
<organism evidence="1 2">
    <name type="scientific">Alistipes finegoldii (strain DSM 17242 / JCM 16770 / CCUG 46020 / CIP 107999 / KCTC 15236 / AHN 2437)</name>
    <dbReference type="NCBI Taxonomy" id="679935"/>
    <lineage>
        <taxon>Bacteria</taxon>
        <taxon>Pseudomonadati</taxon>
        <taxon>Bacteroidota</taxon>
        <taxon>Bacteroidia</taxon>
        <taxon>Bacteroidales</taxon>
        <taxon>Rikenellaceae</taxon>
        <taxon>Alistipes</taxon>
    </lineage>
</organism>
<evidence type="ECO:0000313" key="1">
    <source>
        <dbReference type="EMBL" id="AFL78215.1"/>
    </source>
</evidence>
<dbReference type="eggNOG" id="ENOG502ZE66">
    <property type="taxonomic scope" value="Bacteria"/>
</dbReference>
<dbReference type="KEGG" id="afd:Alfi_1895"/>
<accession>I3YMJ7</accession>
<protein>
    <submittedName>
        <fullName evidence="1">Uncharacterized protein</fullName>
    </submittedName>
</protein>
<gene>
    <name evidence="1" type="ordered locus">Alfi_1895</name>
</gene>
<dbReference type="HOGENOM" id="CLU_110693_1_0_10"/>
<name>I3YMJ7_ALIFI</name>
<dbReference type="Pfam" id="PF19666">
    <property type="entry name" value="DUF6169"/>
    <property type="match status" value="1"/>
</dbReference>
<evidence type="ECO:0000313" key="2">
    <source>
        <dbReference type="Proteomes" id="UP000006052"/>
    </source>
</evidence>
<dbReference type="AlphaFoldDB" id="I3YMJ7"/>
<reference evidence="2" key="1">
    <citation type="journal article" date="2013" name="Stand. Genomic Sci.">
        <title>Complete genome sequence of the bile-resistant pigment-producing anaerobe Alistipes finegoldii type strain (AHN2437(T)).</title>
        <authorList>
            <person name="Mavromatis K."/>
            <person name="Stackebrandt E."/>
            <person name="Munk C."/>
            <person name="Lapidus A."/>
            <person name="Nolan M."/>
            <person name="Lucas S."/>
            <person name="Hammon N."/>
            <person name="Deshpande S."/>
            <person name="Cheng J.F."/>
            <person name="Tapia R."/>
            <person name="Goodwin L.A."/>
            <person name="Pitluck S."/>
            <person name="Liolios K."/>
            <person name="Pagani I."/>
            <person name="Ivanova N."/>
            <person name="Mikhailova N."/>
            <person name="Huntemann M."/>
            <person name="Pati A."/>
            <person name="Chen A."/>
            <person name="Palaniappan K."/>
            <person name="Land M."/>
            <person name="Hauser L."/>
            <person name="Rohde M."/>
            <person name="Gronow S."/>
            <person name="Goker M."/>
            <person name="Detter J.C."/>
            <person name="Bristow J."/>
            <person name="Eisen J.A."/>
            <person name="Markowitz V."/>
            <person name="Hugenholtz P."/>
            <person name="Kyrpides N.C."/>
            <person name="Klenk H.P."/>
            <person name="Woyke T."/>
        </authorList>
    </citation>
    <scope>NUCLEOTIDE SEQUENCE</scope>
    <source>
        <strain evidence="2">DSM 17242 / JCM 16770 / AHN 2437 / CCUG 46020 / CIP 107999</strain>
    </source>
</reference>
<sequence>MSDLLHPYDYKEQDKFYEFTTARGIVYVAYFLAMAEYGPAFTNVYTFNFEPRTKVDDAPHDERIADTICSIIERIFVNDRNAVIIVCDSTDHHEQGRNRLFQQWYARLNNKSISKVDKQYQSEDYDIYSSLLIHLDNPDLEEITFAFNQLAETGFIPEED</sequence>